<dbReference type="EMBL" id="ASHM01063029">
    <property type="protein sequence ID" value="PNX90500.1"/>
    <property type="molecule type" value="Genomic_DNA"/>
</dbReference>
<dbReference type="InterPro" id="IPR008803">
    <property type="entry name" value="RHD3/Sey1"/>
</dbReference>
<dbReference type="Proteomes" id="UP000236291">
    <property type="component" value="Unassembled WGS sequence"/>
</dbReference>
<accession>A0A2K3MI80</accession>
<dbReference type="PANTHER" id="PTHR45923:SF20">
    <property type="entry name" value="PROTEIN ROOT HAIR DEFECTIVE 3 HOMOLOG 2"/>
    <property type="match status" value="1"/>
</dbReference>
<evidence type="ECO:0000313" key="1">
    <source>
        <dbReference type="EMBL" id="PNX90500.1"/>
    </source>
</evidence>
<organism evidence="1 2">
    <name type="scientific">Trifolium pratense</name>
    <name type="common">Red clover</name>
    <dbReference type="NCBI Taxonomy" id="57577"/>
    <lineage>
        <taxon>Eukaryota</taxon>
        <taxon>Viridiplantae</taxon>
        <taxon>Streptophyta</taxon>
        <taxon>Embryophyta</taxon>
        <taxon>Tracheophyta</taxon>
        <taxon>Spermatophyta</taxon>
        <taxon>Magnoliopsida</taxon>
        <taxon>eudicotyledons</taxon>
        <taxon>Gunneridae</taxon>
        <taxon>Pentapetalae</taxon>
        <taxon>rosids</taxon>
        <taxon>fabids</taxon>
        <taxon>Fabales</taxon>
        <taxon>Fabaceae</taxon>
        <taxon>Papilionoideae</taxon>
        <taxon>50 kb inversion clade</taxon>
        <taxon>NPAAA clade</taxon>
        <taxon>Hologalegina</taxon>
        <taxon>IRL clade</taxon>
        <taxon>Trifolieae</taxon>
        <taxon>Trifolium</taxon>
    </lineage>
</organism>
<dbReference type="AlphaFoldDB" id="A0A2K3MI80"/>
<protein>
    <submittedName>
        <fullName evidence="1">Protein root hair defective 3</fullName>
    </submittedName>
</protein>
<dbReference type="GO" id="GO:0005783">
    <property type="term" value="C:endoplasmic reticulum"/>
    <property type="evidence" value="ECO:0007669"/>
    <property type="project" value="TreeGrafter"/>
</dbReference>
<dbReference type="PANTHER" id="PTHR45923">
    <property type="entry name" value="PROTEIN SEY1"/>
    <property type="match status" value="1"/>
</dbReference>
<evidence type="ECO:0000313" key="2">
    <source>
        <dbReference type="Proteomes" id="UP000236291"/>
    </source>
</evidence>
<dbReference type="GO" id="GO:0003924">
    <property type="term" value="F:GTPase activity"/>
    <property type="evidence" value="ECO:0007669"/>
    <property type="project" value="TreeGrafter"/>
</dbReference>
<proteinExistence type="predicted"/>
<dbReference type="GO" id="GO:0016320">
    <property type="term" value="P:endoplasmic reticulum membrane fusion"/>
    <property type="evidence" value="ECO:0007669"/>
    <property type="project" value="TreeGrafter"/>
</dbReference>
<reference evidence="1 2" key="1">
    <citation type="journal article" date="2014" name="Am. J. Bot.">
        <title>Genome assembly and annotation for red clover (Trifolium pratense; Fabaceae).</title>
        <authorList>
            <person name="Istvanek J."/>
            <person name="Jaros M."/>
            <person name="Krenek A."/>
            <person name="Repkova J."/>
        </authorList>
    </citation>
    <scope>NUCLEOTIDE SEQUENCE [LARGE SCALE GENOMIC DNA]</scope>
    <source>
        <strain evidence="2">cv. Tatra</strain>
        <tissue evidence="1">Young leaves</tissue>
    </source>
</reference>
<sequence>MVATVPCEEIAYEKLSQLRYDKGWLELEEAVQLDPVQGFGEKLISIIDTYLSLYRCY</sequence>
<dbReference type="STRING" id="57577.A0A2K3MI80"/>
<gene>
    <name evidence="1" type="ORF">L195_g046624</name>
</gene>
<comment type="caution">
    <text evidence="1">The sequence shown here is derived from an EMBL/GenBank/DDBJ whole genome shotgun (WGS) entry which is preliminary data.</text>
</comment>
<reference evidence="1 2" key="2">
    <citation type="journal article" date="2017" name="Front. Plant Sci.">
        <title>Gene Classification and Mining of Molecular Markers Useful in Red Clover (Trifolium pratense) Breeding.</title>
        <authorList>
            <person name="Istvanek J."/>
            <person name="Dluhosova J."/>
            <person name="Dluhos P."/>
            <person name="Patkova L."/>
            <person name="Nedelnik J."/>
            <person name="Repkova J."/>
        </authorList>
    </citation>
    <scope>NUCLEOTIDE SEQUENCE [LARGE SCALE GENOMIC DNA]</scope>
    <source>
        <strain evidence="2">cv. Tatra</strain>
        <tissue evidence="1">Young leaves</tissue>
    </source>
</reference>
<name>A0A2K3MI80_TRIPR</name>